<dbReference type="Pfam" id="PF03319">
    <property type="entry name" value="EutN_CcmL"/>
    <property type="match status" value="1"/>
</dbReference>
<dbReference type="RefSeq" id="WP_145026929.1">
    <property type="nucleotide sequence ID" value="NZ_CP036271.1"/>
</dbReference>
<organism evidence="3 4">
    <name type="scientific">Caulifigura coniformis</name>
    <dbReference type="NCBI Taxonomy" id="2527983"/>
    <lineage>
        <taxon>Bacteria</taxon>
        <taxon>Pseudomonadati</taxon>
        <taxon>Planctomycetota</taxon>
        <taxon>Planctomycetia</taxon>
        <taxon>Planctomycetales</taxon>
        <taxon>Planctomycetaceae</taxon>
        <taxon>Caulifigura</taxon>
    </lineage>
</organism>
<dbReference type="InterPro" id="IPR036677">
    <property type="entry name" value="EutN_CcmL_sf"/>
</dbReference>
<evidence type="ECO:0000256" key="1">
    <source>
        <dbReference type="ARBA" id="ARBA00024322"/>
    </source>
</evidence>
<protein>
    <submittedName>
        <fullName evidence="3">Ethanolamine utilization protein EutN/carboxysome</fullName>
    </submittedName>
</protein>
<accession>A0A517S8R1</accession>
<evidence type="ECO:0000313" key="4">
    <source>
        <dbReference type="Proteomes" id="UP000315700"/>
    </source>
</evidence>
<sequence>MRIARVIGKLNLARAEASLTGARYLIAVPLSLECLRTGQASSAEELIVYDEMGASEGQLIVVSESAEAAAPFHPQQKPVDAYCAAILDTMDFD</sequence>
<dbReference type="KEGG" id="ccos:Pan44_05270"/>
<dbReference type="EMBL" id="CP036271">
    <property type="protein sequence ID" value="QDT52515.1"/>
    <property type="molecule type" value="Genomic_DNA"/>
</dbReference>
<dbReference type="AlphaFoldDB" id="A0A517S8R1"/>
<dbReference type="PANTHER" id="PTHR36539">
    <property type="entry name" value="ETHANOLAMINE UTILIZATION PROTEIN EUTN"/>
    <property type="match status" value="1"/>
</dbReference>
<name>A0A517S8R1_9PLAN</name>
<keyword evidence="2" id="KW-1283">Bacterial microcompartment</keyword>
<dbReference type="PROSITE" id="PS51932">
    <property type="entry name" value="BMV"/>
    <property type="match status" value="1"/>
</dbReference>
<gene>
    <name evidence="3" type="ORF">Pan44_05270</name>
</gene>
<dbReference type="SUPFAM" id="SSF159133">
    <property type="entry name" value="EutN/CcmL-like"/>
    <property type="match status" value="1"/>
</dbReference>
<reference evidence="3 4" key="1">
    <citation type="submission" date="2019-02" db="EMBL/GenBank/DDBJ databases">
        <title>Deep-cultivation of Planctomycetes and their phenomic and genomic characterization uncovers novel biology.</title>
        <authorList>
            <person name="Wiegand S."/>
            <person name="Jogler M."/>
            <person name="Boedeker C."/>
            <person name="Pinto D."/>
            <person name="Vollmers J."/>
            <person name="Rivas-Marin E."/>
            <person name="Kohn T."/>
            <person name="Peeters S.H."/>
            <person name="Heuer A."/>
            <person name="Rast P."/>
            <person name="Oberbeckmann S."/>
            <person name="Bunk B."/>
            <person name="Jeske O."/>
            <person name="Meyerdierks A."/>
            <person name="Storesund J.E."/>
            <person name="Kallscheuer N."/>
            <person name="Luecker S."/>
            <person name="Lage O.M."/>
            <person name="Pohl T."/>
            <person name="Merkel B.J."/>
            <person name="Hornburger P."/>
            <person name="Mueller R.-W."/>
            <person name="Bruemmer F."/>
            <person name="Labrenz M."/>
            <person name="Spormann A.M."/>
            <person name="Op den Camp H."/>
            <person name="Overmann J."/>
            <person name="Amann R."/>
            <person name="Jetten M.S.M."/>
            <person name="Mascher T."/>
            <person name="Medema M.H."/>
            <person name="Devos D.P."/>
            <person name="Kaster A.-K."/>
            <person name="Ovreas L."/>
            <person name="Rohde M."/>
            <person name="Galperin M.Y."/>
            <person name="Jogler C."/>
        </authorList>
    </citation>
    <scope>NUCLEOTIDE SEQUENCE [LARGE SCALE GENOMIC DNA]</scope>
    <source>
        <strain evidence="3 4">Pan44</strain>
    </source>
</reference>
<dbReference type="Proteomes" id="UP000315700">
    <property type="component" value="Chromosome"/>
</dbReference>
<dbReference type="PANTHER" id="PTHR36539:SF1">
    <property type="entry name" value="BACTERIAL MICROCOMPARTMENT SHELL VERTEX PROTEIN EUTN"/>
    <property type="match status" value="1"/>
</dbReference>
<proteinExistence type="predicted"/>
<keyword evidence="4" id="KW-1185">Reference proteome</keyword>
<evidence type="ECO:0000313" key="3">
    <source>
        <dbReference type="EMBL" id="QDT52515.1"/>
    </source>
</evidence>
<dbReference type="InParanoid" id="A0A517S8R1"/>
<dbReference type="GO" id="GO:0031469">
    <property type="term" value="C:bacterial microcompartment"/>
    <property type="evidence" value="ECO:0007669"/>
    <property type="project" value="UniProtKB-SubCell"/>
</dbReference>
<dbReference type="OrthoDB" id="281843at2"/>
<dbReference type="InterPro" id="IPR004992">
    <property type="entry name" value="EutN_CcmL"/>
</dbReference>
<comment type="subcellular location">
    <subcellularLocation>
        <location evidence="1">Bacterial microcompartment</location>
    </subcellularLocation>
</comment>
<evidence type="ECO:0000256" key="2">
    <source>
        <dbReference type="ARBA" id="ARBA00024446"/>
    </source>
</evidence>
<dbReference type="Gene3D" id="2.40.50.220">
    <property type="entry name" value="EutN/Ccml"/>
    <property type="match status" value="1"/>
</dbReference>